<keyword evidence="10" id="KW-1185">Reference proteome</keyword>
<reference evidence="9 10" key="1">
    <citation type="journal article" date="2015" name="Genome Announc.">
        <title>Expanding the biotechnology potential of lactobacilli through comparative genomics of 213 strains and associated genera.</title>
        <authorList>
            <person name="Sun Z."/>
            <person name="Harris H.M."/>
            <person name="McCann A."/>
            <person name="Guo C."/>
            <person name="Argimon S."/>
            <person name="Zhang W."/>
            <person name="Yang X."/>
            <person name="Jeffery I.B."/>
            <person name="Cooney J.C."/>
            <person name="Kagawa T.F."/>
            <person name="Liu W."/>
            <person name="Song Y."/>
            <person name="Salvetti E."/>
            <person name="Wrobel A."/>
            <person name="Rasinkangas P."/>
            <person name="Parkhill J."/>
            <person name="Rea M.C."/>
            <person name="O'Sullivan O."/>
            <person name="Ritari J."/>
            <person name="Douillard F.P."/>
            <person name="Paul Ross R."/>
            <person name="Yang R."/>
            <person name="Briner A.E."/>
            <person name="Felis G.E."/>
            <person name="de Vos W.M."/>
            <person name="Barrangou R."/>
            <person name="Klaenhammer T.R."/>
            <person name="Caufield P.W."/>
            <person name="Cui Y."/>
            <person name="Zhang H."/>
            <person name="O'Toole P.W."/>
        </authorList>
    </citation>
    <scope>NUCLEOTIDE SEQUENCE [LARGE SCALE GENOMIC DNA]</scope>
    <source>
        <strain evidence="9 10">DSM 12744</strain>
    </source>
</reference>
<dbReference type="PANTHER" id="PTHR30193:SF37">
    <property type="entry name" value="INNER MEMBRANE ABC TRANSPORTER PERMEASE PROTEIN YCJO"/>
    <property type="match status" value="1"/>
</dbReference>
<evidence type="ECO:0000259" key="8">
    <source>
        <dbReference type="PROSITE" id="PS50928"/>
    </source>
</evidence>
<dbReference type="GO" id="GO:0055085">
    <property type="term" value="P:transmembrane transport"/>
    <property type="evidence" value="ECO:0007669"/>
    <property type="project" value="InterPro"/>
</dbReference>
<dbReference type="GO" id="GO:0005886">
    <property type="term" value="C:plasma membrane"/>
    <property type="evidence" value="ECO:0007669"/>
    <property type="project" value="UniProtKB-SubCell"/>
</dbReference>
<keyword evidence="5 7" id="KW-1133">Transmembrane helix</keyword>
<evidence type="ECO:0000256" key="6">
    <source>
        <dbReference type="ARBA" id="ARBA00023136"/>
    </source>
</evidence>
<feature type="transmembrane region" description="Helical" evidence="7">
    <location>
        <begin position="288"/>
        <end position="305"/>
    </location>
</feature>
<feature type="transmembrane region" description="Helical" evidence="7">
    <location>
        <begin position="221"/>
        <end position="243"/>
    </location>
</feature>
<sequence length="314" mass="34793">MARPHQAGFYPTPAFLKEIIMEKQKHGLSKYTGAAWLMILPFLLFFVVTILIPTLMSLYFSFASIGDKIDFIGLKNFIAVFKDPLFLQSYANTFIFMIGSIPITIFLSLLFAVLLNLPHVHGQGFFRTSYYLPAVTSVVAVASVFLTFYNPTGLLNNVVTHLGGQPIPWLTDPFWARISIIIISIWLNIGFYTVMFLAGLQNISSEIYESAEIDGASKMRQFFSITIPSLKPVILLGVILSTINGLGAFETPNILFKNSYGPENSAVTVGVNLYKTSFELVDYGKASAIAWTMVIVAVILSLIQFKIGGKRNDA</sequence>
<feature type="transmembrane region" description="Helical" evidence="7">
    <location>
        <begin position="94"/>
        <end position="117"/>
    </location>
</feature>
<name>A0A0R1NAA0_9LACO</name>
<protein>
    <submittedName>
        <fullName evidence="9">Sugar ABC transporter permease</fullName>
    </submittedName>
</protein>
<dbReference type="CDD" id="cd06261">
    <property type="entry name" value="TM_PBP2"/>
    <property type="match status" value="1"/>
</dbReference>
<keyword evidence="2 7" id="KW-0813">Transport</keyword>
<feature type="transmembrane region" description="Helical" evidence="7">
    <location>
        <begin position="174"/>
        <end position="200"/>
    </location>
</feature>
<dbReference type="EMBL" id="AZEC01000001">
    <property type="protein sequence ID" value="KRL14658.1"/>
    <property type="molecule type" value="Genomic_DNA"/>
</dbReference>
<evidence type="ECO:0000313" key="9">
    <source>
        <dbReference type="EMBL" id="KRL14658.1"/>
    </source>
</evidence>
<dbReference type="PROSITE" id="PS50928">
    <property type="entry name" value="ABC_TM1"/>
    <property type="match status" value="1"/>
</dbReference>
<dbReference type="PATRIC" id="fig|1423792.3.peg.316"/>
<keyword evidence="6 7" id="KW-0472">Membrane</keyword>
<keyword evidence="3" id="KW-1003">Cell membrane</keyword>
<dbReference type="InterPro" id="IPR051393">
    <property type="entry name" value="ABC_transporter_permease"/>
</dbReference>
<dbReference type="AlphaFoldDB" id="A0A0R1NAA0"/>
<proteinExistence type="inferred from homology"/>
<accession>A0A0R1NAA0</accession>
<dbReference type="InterPro" id="IPR000515">
    <property type="entry name" value="MetI-like"/>
</dbReference>
<evidence type="ECO:0000256" key="7">
    <source>
        <dbReference type="RuleBase" id="RU363032"/>
    </source>
</evidence>
<comment type="similarity">
    <text evidence="7">Belongs to the binding-protein-dependent transport system permease family.</text>
</comment>
<evidence type="ECO:0000256" key="1">
    <source>
        <dbReference type="ARBA" id="ARBA00004651"/>
    </source>
</evidence>
<organism evidence="9 10">
    <name type="scientific">Schleiferilactobacillus perolens DSM 12744</name>
    <dbReference type="NCBI Taxonomy" id="1423792"/>
    <lineage>
        <taxon>Bacteria</taxon>
        <taxon>Bacillati</taxon>
        <taxon>Bacillota</taxon>
        <taxon>Bacilli</taxon>
        <taxon>Lactobacillales</taxon>
        <taxon>Lactobacillaceae</taxon>
        <taxon>Schleiferilactobacillus</taxon>
    </lineage>
</organism>
<dbReference type="Gene3D" id="1.10.3720.10">
    <property type="entry name" value="MetI-like"/>
    <property type="match status" value="1"/>
</dbReference>
<dbReference type="Proteomes" id="UP000051330">
    <property type="component" value="Unassembled WGS sequence"/>
</dbReference>
<feature type="domain" description="ABC transmembrane type-1" evidence="8">
    <location>
        <begin position="90"/>
        <end position="304"/>
    </location>
</feature>
<dbReference type="Pfam" id="PF00528">
    <property type="entry name" value="BPD_transp_1"/>
    <property type="match status" value="1"/>
</dbReference>
<gene>
    <name evidence="9" type="ORF">FD09_GL000313</name>
</gene>
<evidence type="ECO:0000256" key="5">
    <source>
        <dbReference type="ARBA" id="ARBA00022989"/>
    </source>
</evidence>
<dbReference type="STRING" id="1423792.FD09_GL000313"/>
<evidence type="ECO:0000256" key="2">
    <source>
        <dbReference type="ARBA" id="ARBA00022448"/>
    </source>
</evidence>
<evidence type="ECO:0000256" key="4">
    <source>
        <dbReference type="ARBA" id="ARBA00022692"/>
    </source>
</evidence>
<keyword evidence="4 7" id="KW-0812">Transmembrane</keyword>
<feature type="transmembrane region" description="Helical" evidence="7">
    <location>
        <begin position="31"/>
        <end position="52"/>
    </location>
</feature>
<evidence type="ECO:0000313" key="10">
    <source>
        <dbReference type="Proteomes" id="UP000051330"/>
    </source>
</evidence>
<comment type="caution">
    <text evidence="9">The sequence shown here is derived from an EMBL/GenBank/DDBJ whole genome shotgun (WGS) entry which is preliminary data.</text>
</comment>
<dbReference type="InterPro" id="IPR035906">
    <property type="entry name" value="MetI-like_sf"/>
</dbReference>
<dbReference type="PANTHER" id="PTHR30193">
    <property type="entry name" value="ABC TRANSPORTER PERMEASE PROTEIN"/>
    <property type="match status" value="1"/>
</dbReference>
<feature type="transmembrane region" description="Helical" evidence="7">
    <location>
        <begin position="129"/>
        <end position="149"/>
    </location>
</feature>
<dbReference type="SUPFAM" id="SSF161098">
    <property type="entry name" value="MetI-like"/>
    <property type="match status" value="1"/>
</dbReference>
<comment type="subcellular location">
    <subcellularLocation>
        <location evidence="1 7">Cell membrane</location>
        <topology evidence="1 7">Multi-pass membrane protein</topology>
    </subcellularLocation>
</comment>
<evidence type="ECO:0000256" key="3">
    <source>
        <dbReference type="ARBA" id="ARBA00022475"/>
    </source>
</evidence>